<evidence type="ECO:0000259" key="2">
    <source>
        <dbReference type="Pfam" id="PF00144"/>
    </source>
</evidence>
<dbReference type="GO" id="GO:0016787">
    <property type="term" value="F:hydrolase activity"/>
    <property type="evidence" value="ECO:0007669"/>
    <property type="project" value="UniProtKB-KW"/>
</dbReference>
<dbReference type="EMBL" id="VTET01000008">
    <property type="protein sequence ID" value="TYS70183.1"/>
    <property type="molecule type" value="Genomic_DNA"/>
</dbReference>
<comment type="caution">
    <text evidence="3">The sequence shown here is derived from an EMBL/GenBank/DDBJ whole genome shotgun (WGS) entry which is preliminary data.</text>
</comment>
<dbReference type="InterPro" id="IPR001466">
    <property type="entry name" value="Beta-lactam-related"/>
</dbReference>
<dbReference type="PANTHER" id="PTHR43283">
    <property type="entry name" value="BETA-LACTAMASE-RELATED"/>
    <property type="match status" value="1"/>
</dbReference>
<dbReference type="OrthoDB" id="9770183at2"/>
<dbReference type="PANTHER" id="PTHR43283:SF11">
    <property type="entry name" value="BETA-LACTAMASE-RELATED DOMAIN-CONTAINING PROTEIN"/>
    <property type="match status" value="1"/>
</dbReference>
<sequence>MYENYINSLIENKELPGAVLYVTKKKQIQCCKAVGSFIGADEKNYPVKENTLFDVASLTKVVATLPASLLLVSKGDLHLEKQVQHYLPDFRHKKVKVEDLLAHRSGLPPDLPYVARDGQRDVMEGIYQTELRQNPGISVAYSDLGMILLGKIIEKITGQPLDTFTKEHIFTPWGLQNTGYKLPSDMKAFSASTEKFGTQYIQGEVHDEKALHLGGVSGSAGLFSTAKDIAKFAEHFLYPEEQNIIPPDLMRLATLHKQSNRGLGFEVWNGEGDPLSCGQNWPKGSFGHTGFTGTSVWVDPQNELIVAFLTDAVHYGRSTNIRTIRKTLHSMIYSSIQGENS</sequence>
<dbReference type="AlphaFoldDB" id="A0A5D4T3I5"/>
<dbReference type="Proteomes" id="UP000324517">
    <property type="component" value="Unassembled WGS sequence"/>
</dbReference>
<keyword evidence="1" id="KW-0378">Hydrolase</keyword>
<evidence type="ECO:0000313" key="3">
    <source>
        <dbReference type="EMBL" id="TYS70183.1"/>
    </source>
</evidence>
<accession>A0A5D4T3I5</accession>
<protein>
    <submittedName>
        <fullName evidence="3">Beta-lactamase family protein</fullName>
    </submittedName>
</protein>
<evidence type="ECO:0000256" key="1">
    <source>
        <dbReference type="ARBA" id="ARBA00022801"/>
    </source>
</evidence>
<organism evidence="3 4">
    <name type="scientific">Sutcliffiella horikoshii</name>
    <dbReference type="NCBI Taxonomy" id="79883"/>
    <lineage>
        <taxon>Bacteria</taxon>
        <taxon>Bacillati</taxon>
        <taxon>Bacillota</taxon>
        <taxon>Bacilli</taxon>
        <taxon>Bacillales</taxon>
        <taxon>Bacillaceae</taxon>
        <taxon>Sutcliffiella</taxon>
    </lineage>
</organism>
<gene>
    <name evidence="3" type="ORF">FZC75_16250</name>
</gene>
<evidence type="ECO:0000313" key="4">
    <source>
        <dbReference type="Proteomes" id="UP000324517"/>
    </source>
</evidence>
<dbReference type="SUPFAM" id="SSF56601">
    <property type="entry name" value="beta-lactamase/transpeptidase-like"/>
    <property type="match status" value="1"/>
</dbReference>
<name>A0A5D4T3I5_9BACI</name>
<dbReference type="Gene3D" id="3.40.710.10">
    <property type="entry name" value="DD-peptidase/beta-lactamase superfamily"/>
    <property type="match status" value="1"/>
</dbReference>
<proteinExistence type="predicted"/>
<dbReference type="RefSeq" id="WP_148980043.1">
    <property type="nucleotide sequence ID" value="NZ_JBNILM010000006.1"/>
</dbReference>
<dbReference type="InterPro" id="IPR050789">
    <property type="entry name" value="Diverse_Enzym_Activities"/>
</dbReference>
<dbReference type="Pfam" id="PF00144">
    <property type="entry name" value="Beta-lactamase"/>
    <property type="match status" value="1"/>
</dbReference>
<reference evidence="3 4" key="1">
    <citation type="submission" date="2019-08" db="EMBL/GenBank/DDBJ databases">
        <title>Bacillus genomes from the desert of Cuatro Cienegas, Coahuila.</title>
        <authorList>
            <person name="Olmedo-Alvarez G."/>
        </authorList>
    </citation>
    <scope>NUCLEOTIDE SEQUENCE [LARGE SCALE GENOMIC DNA]</scope>
    <source>
        <strain evidence="3 4">CH98b_3T</strain>
    </source>
</reference>
<dbReference type="InterPro" id="IPR012338">
    <property type="entry name" value="Beta-lactam/transpept-like"/>
</dbReference>
<feature type="domain" description="Beta-lactamase-related" evidence="2">
    <location>
        <begin position="6"/>
        <end position="318"/>
    </location>
</feature>